<gene>
    <name evidence="1" type="ORF">METZ01_LOCUS418833</name>
</gene>
<proteinExistence type="predicted"/>
<protein>
    <submittedName>
        <fullName evidence="1">Uncharacterized protein</fullName>
    </submittedName>
</protein>
<dbReference type="AlphaFoldDB" id="A0A382X518"/>
<reference evidence="1" key="1">
    <citation type="submission" date="2018-05" db="EMBL/GenBank/DDBJ databases">
        <authorList>
            <person name="Lanie J.A."/>
            <person name="Ng W.-L."/>
            <person name="Kazmierczak K.M."/>
            <person name="Andrzejewski T.M."/>
            <person name="Davidsen T.M."/>
            <person name="Wayne K.J."/>
            <person name="Tettelin H."/>
            <person name="Glass J.I."/>
            <person name="Rusch D."/>
            <person name="Podicherti R."/>
            <person name="Tsui H.-C.T."/>
            <person name="Winkler M.E."/>
        </authorList>
    </citation>
    <scope>NUCLEOTIDE SEQUENCE</scope>
</reference>
<evidence type="ECO:0000313" key="1">
    <source>
        <dbReference type="EMBL" id="SVD65979.1"/>
    </source>
</evidence>
<sequence length="52" mass="5722">MICIPDPPQSDNDHNSISVITQPAGSAAESGIAKIQSLRRTPWRSQEFDRLS</sequence>
<name>A0A382X518_9ZZZZ</name>
<accession>A0A382X518</accession>
<dbReference type="EMBL" id="UINC01164894">
    <property type="protein sequence ID" value="SVD65979.1"/>
    <property type="molecule type" value="Genomic_DNA"/>
</dbReference>
<organism evidence="1">
    <name type="scientific">marine metagenome</name>
    <dbReference type="NCBI Taxonomy" id="408172"/>
    <lineage>
        <taxon>unclassified sequences</taxon>
        <taxon>metagenomes</taxon>
        <taxon>ecological metagenomes</taxon>
    </lineage>
</organism>